<proteinExistence type="inferred from homology"/>
<evidence type="ECO:0000256" key="3">
    <source>
        <dbReference type="ARBA" id="ARBA00015325"/>
    </source>
</evidence>
<dbReference type="NCBIfam" id="NF001300">
    <property type="entry name" value="PRK00247.1"/>
    <property type="match status" value="1"/>
</dbReference>
<evidence type="ECO:0000259" key="15">
    <source>
        <dbReference type="Pfam" id="PF02096"/>
    </source>
</evidence>
<feature type="compositionally biased region" description="Basic and acidic residues" evidence="13">
    <location>
        <begin position="319"/>
        <end position="337"/>
    </location>
</feature>
<dbReference type="RefSeq" id="WP_055179105.1">
    <property type="nucleotide sequence ID" value="NZ_JAUSQY010000001.1"/>
</dbReference>
<comment type="subcellular location">
    <subcellularLocation>
        <location evidence="1 12">Membrane</location>
        <topology evidence="1 12">Multi-pass membrane protein</topology>
    </subcellularLocation>
</comment>
<dbReference type="GO" id="GO:0032977">
    <property type="term" value="F:membrane insertase activity"/>
    <property type="evidence" value="ECO:0007669"/>
    <property type="project" value="InterPro"/>
</dbReference>
<gene>
    <name evidence="16" type="primary">yidC</name>
    <name evidence="16" type="ORF">Clow_02229</name>
</gene>
<protein>
    <recommendedName>
        <fullName evidence="3">Membrane protein insertase YidC</fullName>
    </recommendedName>
    <alternativeName>
        <fullName evidence="11">Foldase YidC</fullName>
    </alternativeName>
    <alternativeName>
        <fullName evidence="10">Membrane integrase YidC</fullName>
    </alternativeName>
    <alternativeName>
        <fullName evidence="9">Membrane protein YidC</fullName>
    </alternativeName>
</protein>
<evidence type="ECO:0000256" key="7">
    <source>
        <dbReference type="ARBA" id="ARBA00025034"/>
    </source>
</evidence>
<evidence type="ECO:0000256" key="13">
    <source>
        <dbReference type="SAM" id="MobiDB-lite"/>
    </source>
</evidence>
<dbReference type="GO" id="GO:0016020">
    <property type="term" value="C:membrane"/>
    <property type="evidence" value="ECO:0007669"/>
    <property type="project" value="UniProtKB-SubCell"/>
</dbReference>
<evidence type="ECO:0000256" key="10">
    <source>
        <dbReference type="ARBA" id="ARBA00033245"/>
    </source>
</evidence>
<evidence type="ECO:0000256" key="2">
    <source>
        <dbReference type="ARBA" id="ARBA00010527"/>
    </source>
</evidence>
<dbReference type="PANTHER" id="PTHR12428:SF65">
    <property type="entry name" value="CYTOCHROME C OXIDASE ASSEMBLY PROTEIN COX18, MITOCHONDRIAL"/>
    <property type="match status" value="1"/>
</dbReference>
<dbReference type="OrthoDB" id="9780552at2"/>
<evidence type="ECO:0000256" key="4">
    <source>
        <dbReference type="ARBA" id="ARBA00022692"/>
    </source>
</evidence>
<feature type="transmembrane region" description="Helical" evidence="14">
    <location>
        <begin position="185"/>
        <end position="206"/>
    </location>
</feature>
<reference evidence="16 17" key="1">
    <citation type="submission" date="2015-10" db="EMBL/GenBank/DDBJ databases">
        <title>Corynebacteirum lowii and Corynebacterium oculi species nova, derived from human clinical disease and and emended description of Corynebacterium mastiditis.</title>
        <authorList>
            <person name="Bernard K."/>
            <person name="Pacheco A.L."/>
            <person name="Mcdougall C."/>
            <person name="Burtx T."/>
            <person name="Weibe D."/>
            <person name="Tyler S."/>
            <person name="Olson A.B."/>
            <person name="Cnockaert M."/>
            <person name="Eguchi H."/>
            <person name="Kuwahara T."/>
            <person name="Nakayama-Imaohji H."/>
            <person name="Boudewijins M."/>
            <person name="Van Hoecke F."/>
            <person name="Bernier A.-M."/>
            <person name="Vandamme P."/>
        </authorList>
    </citation>
    <scope>NUCLEOTIDE SEQUENCE [LARGE SCALE GENOMIC DNA]</scope>
    <source>
        <strain evidence="16 17">NML 130206</strain>
    </source>
</reference>
<keyword evidence="17" id="KW-1185">Reference proteome</keyword>
<evidence type="ECO:0000256" key="11">
    <source>
        <dbReference type="ARBA" id="ARBA00033342"/>
    </source>
</evidence>
<dbReference type="InterPro" id="IPR001708">
    <property type="entry name" value="YidC/ALB3/OXA1/COX18"/>
</dbReference>
<keyword evidence="6 14" id="KW-0472">Membrane</keyword>
<feature type="transmembrane region" description="Helical" evidence="14">
    <location>
        <begin position="227"/>
        <end position="255"/>
    </location>
</feature>
<feature type="compositionally biased region" description="Basic and acidic residues" evidence="13">
    <location>
        <begin position="344"/>
        <end position="356"/>
    </location>
</feature>
<keyword evidence="5 14" id="KW-1133">Transmembrane helix</keyword>
<evidence type="ECO:0000256" key="5">
    <source>
        <dbReference type="ARBA" id="ARBA00022989"/>
    </source>
</evidence>
<comment type="function">
    <text evidence="7">Required for the insertion and/or proper folding and/or complex formation of integral membrane proteins into the membrane. Involved in integration of membrane proteins that insert both dependently and independently of the Sec translocase complex, as well as at least some lipoproteins. Aids folding of multispanning membrane proteins.</text>
</comment>
<sequence>MLSLFVLPISGIMKMWHLFFHSLLGVEEHHAWLLSLVGLVITVRALIAPFAWMQFRAARISVLMRPHLDAVRNAYAERTDRQGMLEEMALNSRLRKRFQYKPAAGCIPPLIQLIVFIGLYRLLLRIARPSEGVEGTHHSIGFLSAQDVDSFLHTTFLGVPLPAYRAMADDRLAELGTTRSEVTGLILPFLLLAVVFTVLNMALSLYRNRQSLNYASELALNIYKITLLLAIWIPIMLVTAGLFGPLPVAIILYWFGNNLWTLSQNALIHLLLRKRLPLEDNHRAYFRRQREEHQGIRARKRAQRREIWGLRLRGLASAEHRTQATRKAELRRMQRAADKKHRKDIAQAKKETRRGIIAEAKAAKKGQQPPAAPPARPAQGRHSVEKEWPGRIRVHVPEERRGTGGRHRSPEEPNAEGFSTERPGSARGSKGDRGEGS</sequence>
<evidence type="ECO:0000256" key="9">
    <source>
        <dbReference type="ARBA" id="ARBA00031538"/>
    </source>
</evidence>
<name>A0A0N8VZB4_9CORY</name>
<feature type="compositionally biased region" description="Basic and acidic residues" evidence="13">
    <location>
        <begin position="382"/>
        <end position="402"/>
    </location>
</feature>
<dbReference type="Pfam" id="PF02096">
    <property type="entry name" value="60KD_IMP"/>
    <property type="match status" value="1"/>
</dbReference>
<evidence type="ECO:0000256" key="6">
    <source>
        <dbReference type="ARBA" id="ARBA00023136"/>
    </source>
</evidence>
<dbReference type="AlphaFoldDB" id="A0A0N8VZB4"/>
<evidence type="ECO:0000256" key="12">
    <source>
        <dbReference type="RuleBase" id="RU003945"/>
    </source>
</evidence>
<comment type="similarity">
    <text evidence="2">Belongs to the OXA1/ALB3/YidC family. Type 1 subfamily.</text>
</comment>
<organism evidence="16 17">
    <name type="scientific">Corynebacterium lowii</name>
    <dbReference type="NCBI Taxonomy" id="1544413"/>
    <lineage>
        <taxon>Bacteria</taxon>
        <taxon>Bacillati</taxon>
        <taxon>Actinomycetota</taxon>
        <taxon>Actinomycetes</taxon>
        <taxon>Mycobacteriales</taxon>
        <taxon>Corynebacteriaceae</taxon>
        <taxon>Corynebacterium</taxon>
    </lineage>
</organism>
<evidence type="ECO:0000313" key="16">
    <source>
        <dbReference type="EMBL" id="KQB83426.1"/>
    </source>
</evidence>
<keyword evidence="4 12" id="KW-0812">Transmembrane</keyword>
<comment type="subunit">
    <text evidence="8">Interacts with the Sec translocase complex via SecD. Specifically interacts with transmembrane segments of nascent integral membrane proteins during membrane integration.</text>
</comment>
<dbReference type="PATRIC" id="fig|1544413.3.peg.2228"/>
<evidence type="ECO:0000313" key="17">
    <source>
        <dbReference type="Proteomes" id="UP000050488"/>
    </source>
</evidence>
<feature type="region of interest" description="Disordered" evidence="13">
    <location>
        <begin position="319"/>
        <end position="437"/>
    </location>
</feature>
<evidence type="ECO:0000256" key="8">
    <source>
        <dbReference type="ARBA" id="ARBA00026028"/>
    </source>
</evidence>
<accession>A0A0N8VZB4</accession>
<comment type="caution">
    <text evidence="16">The sequence shown here is derived from an EMBL/GenBank/DDBJ whole genome shotgun (WGS) entry which is preliminary data.</text>
</comment>
<dbReference type="InterPro" id="IPR028055">
    <property type="entry name" value="YidC/Oxa/ALB_C"/>
</dbReference>
<evidence type="ECO:0000256" key="14">
    <source>
        <dbReference type="SAM" id="Phobius"/>
    </source>
</evidence>
<evidence type="ECO:0000256" key="1">
    <source>
        <dbReference type="ARBA" id="ARBA00004141"/>
    </source>
</evidence>
<dbReference type="GO" id="GO:0051205">
    <property type="term" value="P:protein insertion into membrane"/>
    <property type="evidence" value="ECO:0007669"/>
    <property type="project" value="TreeGrafter"/>
</dbReference>
<dbReference type="EMBL" id="LKEV01000009">
    <property type="protein sequence ID" value="KQB83426.1"/>
    <property type="molecule type" value="Genomic_DNA"/>
</dbReference>
<dbReference type="PANTHER" id="PTHR12428">
    <property type="entry name" value="OXA1"/>
    <property type="match status" value="1"/>
</dbReference>
<feature type="domain" description="Membrane insertase YidC/Oxa/ALB C-terminal" evidence="15">
    <location>
        <begin position="32"/>
        <end position="268"/>
    </location>
</feature>
<dbReference type="STRING" id="1544413.Clow_02229"/>
<feature type="compositionally biased region" description="Low complexity" evidence="13">
    <location>
        <begin position="357"/>
        <end position="369"/>
    </location>
</feature>
<feature type="transmembrane region" description="Helical" evidence="14">
    <location>
        <begin position="31"/>
        <end position="55"/>
    </location>
</feature>
<dbReference type="Proteomes" id="UP000050488">
    <property type="component" value="Unassembled WGS sequence"/>
</dbReference>
<dbReference type="NCBIfam" id="TIGR03592">
    <property type="entry name" value="yidC_oxa1_cterm"/>
    <property type="match status" value="1"/>
</dbReference>
<feature type="transmembrane region" description="Helical" evidence="14">
    <location>
        <begin position="103"/>
        <end position="123"/>
    </location>
</feature>